<dbReference type="Gene3D" id="3.40.50.1700">
    <property type="entry name" value="Glycoside hydrolase family 3 C-terminal domain"/>
    <property type="match status" value="1"/>
</dbReference>
<keyword evidence="3 5" id="KW-0378">Hydrolase</keyword>
<sequence length="715" mass="79053">MAKTFRERAEELVAQMTLEEKVSQTLHGAAEIERLGIPKYNWWNEALHGIARTGTATLFPQAIGLAASFDEELVAEMADIIATEGRAKYNMHVKYGDRDIYKGLTYWAPNVNIFRDPRWGRGHETYGEDPYLTSRLGVRFIQALQGDDPVYMKAVACAKHFAVHSGPEGERHHFNAVASKQDMYETYLPAFKACVQEGKVEAVMGAYNRTNGEPCCGSKTLLQDILREEWGFEGHVVSDCWAVRDFHENHHVTNAPVESVTMAMNHGCDLNCGCTYPHLVQAVREGRVDEKRINEAVINLFTTRMKLGMFEEPGTVPFDSIPYTENDTPEHNRINEKISEKTLVLLKNEGGLLPLNKNNMKTIGVIGPNANSRAALVGNYEGTASRYVTVLEGIQDYVGDDVRVMYSEGCALFKDRVCVLSEPNDRLAEVKGVCEASDVVIVCLGLDATLEGEEGDTGNEFASGDKPDLNYPGLQNEILKAAYESGKPVVLVSLTGSAMDLSWADEHIPAIVQAWYPGSRGGEAVARLLFGECSPEGKLPVTFYRSVEELPEFTDYSMKGRTYRYMEQEALYPFGYGLSYTEFSLSEPEITVYEGDKVSETGIIRKGTGMTVRTVIRNIGKMAGGETVQVYVKSCCDGTPNPQLKALKKVFLNPGEEQEVVLTLKPEAFELFDIDGAAQILSGEYCVYTGTSQPDKRSKTLTGKGGFVNTFAAEV</sequence>
<dbReference type="GO" id="GO:0016787">
    <property type="term" value="F:hydrolase activity"/>
    <property type="evidence" value="ECO:0007669"/>
    <property type="project" value="UniProtKB-KW"/>
</dbReference>
<evidence type="ECO:0000313" key="6">
    <source>
        <dbReference type="Proteomes" id="UP001457898"/>
    </source>
</evidence>
<dbReference type="RefSeq" id="WP_115625142.1">
    <property type="nucleotide sequence ID" value="NZ_JBBMFP010000039.1"/>
</dbReference>
<dbReference type="PANTHER" id="PTHR42721">
    <property type="entry name" value="SUGAR HYDROLASE-RELATED"/>
    <property type="match status" value="1"/>
</dbReference>
<name>A0ABV1DV61_9FIRM</name>
<dbReference type="SMART" id="SM01217">
    <property type="entry name" value="Fn3_like"/>
    <property type="match status" value="1"/>
</dbReference>
<dbReference type="InterPro" id="IPR036881">
    <property type="entry name" value="Glyco_hydro_3_C_sf"/>
</dbReference>
<dbReference type="InterPro" id="IPR036962">
    <property type="entry name" value="Glyco_hydro_3_N_sf"/>
</dbReference>
<proteinExistence type="inferred from homology"/>
<evidence type="ECO:0000256" key="2">
    <source>
        <dbReference type="ARBA" id="ARBA00022729"/>
    </source>
</evidence>
<dbReference type="Pfam" id="PF14310">
    <property type="entry name" value="Fn3-like"/>
    <property type="match status" value="1"/>
</dbReference>
<keyword evidence="6" id="KW-1185">Reference proteome</keyword>
<dbReference type="SUPFAM" id="SSF51445">
    <property type="entry name" value="(Trans)glycosidases"/>
    <property type="match status" value="1"/>
</dbReference>
<dbReference type="Pfam" id="PF01915">
    <property type="entry name" value="Glyco_hydro_3_C"/>
    <property type="match status" value="1"/>
</dbReference>
<dbReference type="SUPFAM" id="SSF52279">
    <property type="entry name" value="Beta-D-glucan exohydrolase, C-terminal domain"/>
    <property type="match status" value="1"/>
</dbReference>
<dbReference type="Pfam" id="PF00933">
    <property type="entry name" value="Glyco_hydro_3"/>
    <property type="match status" value="1"/>
</dbReference>
<dbReference type="PANTHER" id="PTHR42721:SF3">
    <property type="entry name" value="BETA-D-XYLOSIDASE 5-RELATED"/>
    <property type="match status" value="1"/>
</dbReference>
<accession>A0ABV1DV61</accession>
<dbReference type="Proteomes" id="UP001457898">
    <property type="component" value="Unassembled WGS sequence"/>
</dbReference>
<feature type="domain" description="Fibronectin type III-like" evidence="4">
    <location>
        <begin position="626"/>
        <end position="693"/>
    </location>
</feature>
<evidence type="ECO:0000313" key="5">
    <source>
        <dbReference type="EMBL" id="MEQ2434278.1"/>
    </source>
</evidence>
<dbReference type="Gene3D" id="3.20.20.300">
    <property type="entry name" value="Glycoside hydrolase, family 3, N-terminal domain"/>
    <property type="match status" value="1"/>
</dbReference>
<evidence type="ECO:0000259" key="4">
    <source>
        <dbReference type="SMART" id="SM01217"/>
    </source>
</evidence>
<dbReference type="InterPro" id="IPR002772">
    <property type="entry name" value="Glyco_hydro_3_C"/>
</dbReference>
<evidence type="ECO:0000256" key="1">
    <source>
        <dbReference type="ARBA" id="ARBA00005336"/>
    </source>
</evidence>
<dbReference type="InterPro" id="IPR001764">
    <property type="entry name" value="Glyco_hydro_3_N"/>
</dbReference>
<dbReference type="EMBL" id="JBBMFP010000039">
    <property type="protein sequence ID" value="MEQ2434278.1"/>
    <property type="molecule type" value="Genomic_DNA"/>
</dbReference>
<dbReference type="InterPro" id="IPR044993">
    <property type="entry name" value="BXL"/>
</dbReference>
<comment type="caution">
    <text evidence="5">The sequence shown here is derived from an EMBL/GenBank/DDBJ whole genome shotgun (WGS) entry which is preliminary data.</text>
</comment>
<protein>
    <submittedName>
        <fullName evidence="5">Glycoside hydrolase family 3 C-terminal domain-containing protein</fullName>
    </submittedName>
</protein>
<evidence type="ECO:0000256" key="3">
    <source>
        <dbReference type="ARBA" id="ARBA00022801"/>
    </source>
</evidence>
<dbReference type="Gene3D" id="2.60.40.10">
    <property type="entry name" value="Immunoglobulins"/>
    <property type="match status" value="1"/>
</dbReference>
<comment type="similarity">
    <text evidence="1">Belongs to the glycosyl hydrolase 3 family.</text>
</comment>
<organism evidence="5 6">
    <name type="scientific">Blautia caccae</name>
    <dbReference type="NCBI Taxonomy" id="3133175"/>
    <lineage>
        <taxon>Bacteria</taxon>
        <taxon>Bacillati</taxon>
        <taxon>Bacillota</taxon>
        <taxon>Clostridia</taxon>
        <taxon>Lachnospirales</taxon>
        <taxon>Lachnospiraceae</taxon>
        <taxon>Blautia</taxon>
    </lineage>
</organism>
<gene>
    <name evidence="5" type="ORF">WMO65_25105</name>
</gene>
<dbReference type="InterPro" id="IPR017853">
    <property type="entry name" value="GH"/>
</dbReference>
<reference evidence="5 6" key="1">
    <citation type="submission" date="2024-03" db="EMBL/GenBank/DDBJ databases">
        <title>Human intestinal bacterial collection.</title>
        <authorList>
            <person name="Pauvert C."/>
            <person name="Hitch T.C.A."/>
            <person name="Clavel T."/>
        </authorList>
    </citation>
    <scope>NUCLEOTIDE SEQUENCE [LARGE SCALE GENOMIC DNA]</scope>
    <source>
        <strain evidence="5 6">CLA-SR-H028</strain>
    </source>
</reference>
<dbReference type="InterPro" id="IPR026891">
    <property type="entry name" value="Fn3-like"/>
</dbReference>
<dbReference type="PRINTS" id="PR00133">
    <property type="entry name" value="GLHYDRLASE3"/>
</dbReference>
<keyword evidence="2" id="KW-0732">Signal</keyword>
<dbReference type="InterPro" id="IPR013783">
    <property type="entry name" value="Ig-like_fold"/>
</dbReference>